<dbReference type="AlphaFoldDB" id="A0A669QLH5"/>
<dbReference type="PANTHER" id="PTHR31129:SF2">
    <property type="entry name" value="GLYCOPROTEIN HORMONE ALPHA-2"/>
    <property type="match status" value="1"/>
</dbReference>
<dbReference type="PANTHER" id="PTHR31129">
    <property type="entry name" value="GLYCOPROTEIN HORMONE ALPHA-2"/>
    <property type="match status" value="1"/>
</dbReference>
<reference evidence="1" key="1">
    <citation type="submission" date="2025-08" db="UniProtKB">
        <authorList>
            <consortium name="Ensembl"/>
        </authorList>
    </citation>
    <scope>IDENTIFICATION</scope>
</reference>
<dbReference type="InterPro" id="IPR052680">
    <property type="entry name" value="Glyco_Hormone_Alpha"/>
</dbReference>
<dbReference type="Proteomes" id="UP000472261">
    <property type="component" value="Unplaced"/>
</dbReference>
<reference evidence="1" key="2">
    <citation type="submission" date="2025-09" db="UniProtKB">
        <authorList>
            <consortium name="Ensembl"/>
        </authorList>
    </citation>
    <scope>IDENTIFICATION</scope>
</reference>
<dbReference type="GO" id="GO:0007166">
    <property type="term" value="P:cell surface receptor signaling pathway"/>
    <property type="evidence" value="ECO:0007669"/>
    <property type="project" value="TreeGrafter"/>
</dbReference>
<evidence type="ECO:0000313" key="2">
    <source>
        <dbReference type="Proteomes" id="UP000472261"/>
    </source>
</evidence>
<keyword evidence="2" id="KW-1185">Reference proteome</keyword>
<dbReference type="InterPro" id="IPR029034">
    <property type="entry name" value="Cystine-knot_cytokine"/>
</dbReference>
<organism evidence="1 2">
    <name type="scientific">Phasianus colchicus</name>
    <name type="common">Common pheasant</name>
    <dbReference type="NCBI Taxonomy" id="9054"/>
    <lineage>
        <taxon>Eukaryota</taxon>
        <taxon>Metazoa</taxon>
        <taxon>Chordata</taxon>
        <taxon>Craniata</taxon>
        <taxon>Vertebrata</taxon>
        <taxon>Euteleostomi</taxon>
        <taxon>Archelosauria</taxon>
        <taxon>Archosauria</taxon>
        <taxon>Dinosauria</taxon>
        <taxon>Saurischia</taxon>
        <taxon>Theropoda</taxon>
        <taxon>Coelurosauria</taxon>
        <taxon>Aves</taxon>
        <taxon>Neognathae</taxon>
        <taxon>Galloanserae</taxon>
        <taxon>Galliformes</taxon>
        <taxon>Phasianidae</taxon>
        <taxon>Phasianinae</taxon>
        <taxon>Phasianus</taxon>
    </lineage>
</organism>
<protein>
    <submittedName>
        <fullName evidence="1">Uncharacterized protein</fullName>
    </submittedName>
</protein>
<evidence type="ECO:0000313" key="1">
    <source>
        <dbReference type="Ensembl" id="ENSPCLP00000019048.1"/>
    </source>
</evidence>
<accession>A0A669QLH5</accession>
<dbReference type="Gene3D" id="2.10.90.10">
    <property type="entry name" value="Cystine-knot cytokines"/>
    <property type="match status" value="1"/>
</dbReference>
<name>A0A669QLH5_PHACC</name>
<dbReference type="Ensembl" id="ENSPCLT00000025396.1">
    <property type="protein sequence ID" value="ENSPCLP00000019048.1"/>
    <property type="gene ID" value="ENSPCLG00000015971.1"/>
</dbReference>
<sequence length="116" mass="12146">MGSVVSLWDQWGLYGVSGVSMGSVVSMGSLWGQWGLYGVTVPQGACAVSPVLLGCAGHCESGAFPARRAVTAVTWHRITSAARCCTIGSARKVRHPIIAPLTSRHASRPLPTAWSP</sequence>
<dbReference type="GO" id="GO:0051427">
    <property type="term" value="F:hormone receptor binding"/>
    <property type="evidence" value="ECO:0007669"/>
    <property type="project" value="TreeGrafter"/>
</dbReference>
<dbReference type="GO" id="GO:0005615">
    <property type="term" value="C:extracellular space"/>
    <property type="evidence" value="ECO:0007669"/>
    <property type="project" value="TreeGrafter"/>
</dbReference>
<proteinExistence type="predicted"/>